<dbReference type="RefSeq" id="WP_188367235.1">
    <property type="nucleotide sequence ID" value="NZ_BMDT01000003.1"/>
</dbReference>
<dbReference type="Proteomes" id="UP000622610">
    <property type="component" value="Unassembled WGS sequence"/>
</dbReference>
<evidence type="ECO:0000313" key="3">
    <source>
        <dbReference type="Proteomes" id="UP000622610"/>
    </source>
</evidence>
<dbReference type="Gene3D" id="3.90.1200.10">
    <property type="match status" value="1"/>
</dbReference>
<reference evidence="2" key="1">
    <citation type="journal article" date="2014" name="Int. J. Syst. Evol. Microbiol.">
        <title>Complete genome sequence of Corynebacterium casei LMG S-19264T (=DSM 44701T), isolated from a smear-ripened cheese.</title>
        <authorList>
            <consortium name="US DOE Joint Genome Institute (JGI-PGF)"/>
            <person name="Walter F."/>
            <person name="Albersmeier A."/>
            <person name="Kalinowski J."/>
            <person name="Ruckert C."/>
        </authorList>
    </citation>
    <scope>NUCLEOTIDE SEQUENCE</scope>
    <source>
        <strain evidence="2">CCM 8433</strain>
    </source>
</reference>
<comment type="caution">
    <text evidence="2">The sequence shown here is derived from an EMBL/GenBank/DDBJ whole genome shotgun (WGS) entry which is preliminary data.</text>
</comment>
<evidence type="ECO:0000259" key="1">
    <source>
        <dbReference type="Pfam" id="PF01636"/>
    </source>
</evidence>
<organism evidence="2 3">
    <name type="scientific">Enterococcus alcedinis</name>
    <dbReference type="NCBI Taxonomy" id="1274384"/>
    <lineage>
        <taxon>Bacteria</taxon>
        <taxon>Bacillati</taxon>
        <taxon>Bacillota</taxon>
        <taxon>Bacilli</taxon>
        <taxon>Lactobacillales</taxon>
        <taxon>Enterococcaceae</taxon>
        <taxon>Enterococcus</taxon>
    </lineage>
</organism>
<protein>
    <submittedName>
        <fullName evidence="2">Aminoglycoside phosphotransferase</fullName>
    </submittedName>
</protein>
<dbReference type="AlphaFoldDB" id="A0A917JGH2"/>
<dbReference type="EMBL" id="BMDT01000003">
    <property type="protein sequence ID" value="GGI65397.1"/>
    <property type="molecule type" value="Genomic_DNA"/>
</dbReference>
<dbReference type="Pfam" id="PF01636">
    <property type="entry name" value="APH"/>
    <property type="match status" value="1"/>
</dbReference>
<dbReference type="PANTHER" id="PTHR41283">
    <property type="entry name" value="AMINOGLYCOSIDE PHOSPHOTRANSFERASE"/>
    <property type="match status" value="1"/>
</dbReference>
<name>A0A917JGH2_9ENTE</name>
<dbReference type="InterPro" id="IPR011009">
    <property type="entry name" value="Kinase-like_dom_sf"/>
</dbReference>
<dbReference type="PANTHER" id="PTHR41283:SF1">
    <property type="entry name" value="AMINOGLYCOSIDE PHOSPHOTRANSFERASE DOMAIN-CONTAINING PROTEIN"/>
    <property type="match status" value="1"/>
</dbReference>
<accession>A0A917JGH2</accession>
<dbReference type="SUPFAM" id="SSF56112">
    <property type="entry name" value="Protein kinase-like (PK-like)"/>
    <property type="match status" value="1"/>
</dbReference>
<keyword evidence="3" id="KW-1185">Reference proteome</keyword>
<evidence type="ECO:0000313" key="2">
    <source>
        <dbReference type="EMBL" id="GGI65397.1"/>
    </source>
</evidence>
<reference evidence="2" key="2">
    <citation type="submission" date="2020-09" db="EMBL/GenBank/DDBJ databases">
        <authorList>
            <person name="Sun Q."/>
            <person name="Sedlacek I."/>
        </authorList>
    </citation>
    <scope>NUCLEOTIDE SEQUENCE</scope>
    <source>
        <strain evidence="2">CCM 8433</strain>
    </source>
</reference>
<proteinExistence type="predicted"/>
<feature type="domain" description="Aminoglycoside phosphotransferase" evidence="1">
    <location>
        <begin position="10"/>
        <end position="229"/>
    </location>
</feature>
<sequence length="291" mass="33909">MVKFKNVSMTLIDKGWSGDKKYCMTNAQGEKYLLRISPKEKYEFIKKMTDIQRTVTALTVPNPQTIDFGKCDDGVYLVQTWVFGSDAKDIIPHLSSSDQYSYGIESGRLLQIIHSIPAPKNQVNWESRFNQKMNSKIQSYNQCEIQFEGSEHLINYIKANRYLLANRPQCLQHGDYHIGNMMIEDDKIVIIDFERYDFGDPWEEFNRIVWCAQISPSFASGMLDGYFNDDIPDQFWRLLALYISSNLLSSIPWAIPFGENEIQTMLEQAKEVLTWYDNMTNTSPTWYTRKC</sequence>
<dbReference type="InterPro" id="IPR002575">
    <property type="entry name" value="Aminoglycoside_PTrfase"/>
</dbReference>
<gene>
    <name evidence="2" type="ORF">GCM10011482_10510</name>
</gene>